<feature type="domain" description="BD-FAE-like" evidence="2">
    <location>
        <begin position="1"/>
        <end position="180"/>
    </location>
</feature>
<organism evidence="3 5">
    <name type="scientific">Didymodactylos carnosus</name>
    <dbReference type="NCBI Taxonomy" id="1234261"/>
    <lineage>
        <taxon>Eukaryota</taxon>
        <taxon>Metazoa</taxon>
        <taxon>Spiralia</taxon>
        <taxon>Gnathifera</taxon>
        <taxon>Rotifera</taxon>
        <taxon>Eurotatoria</taxon>
        <taxon>Bdelloidea</taxon>
        <taxon>Philodinida</taxon>
        <taxon>Philodinidae</taxon>
        <taxon>Didymodactylos</taxon>
    </lineage>
</organism>
<evidence type="ECO:0000259" key="2">
    <source>
        <dbReference type="Pfam" id="PF20434"/>
    </source>
</evidence>
<keyword evidence="1" id="KW-0378">Hydrolase</keyword>
<sequence>MIHGGWWCSAYNRSIEISTATDLINRGIPVWNIDYRSRGNGGGWPNTFYDVGNATDLLVSVANQTGLSASKTIVTGHSAGGELSLWAASRFKQPDGAPGANPVWRPIAAVSQAGALDMVDAYEKNLGNNAVYYFLGCAPAQCPTRYQHTSPTTLVPLGIPTLVVSGYNDTVVPYNQAQLYNASAVRAHDNVTTYLLQPAYMTRNLRLGGIP</sequence>
<dbReference type="SUPFAM" id="SSF53474">
    <property type="entry name" value="alpha/beta-Hydrolases"/>
    <property type="match status" value="1"/>
</dbReference>
<dbReference type="Proteomes" id="UP000663829">
    <property type="component" value="Unassembled WGS sequence"/>
</dbReference>
<evidence type="ECO:0000313" key="4">
    <source>
        <dbReference type="EMBL" id="CAF4374284.1"/>
    </source>
</evidence>
<dbReference type="Proteomes" id="UP000681722">
    <property type="component" value="Unassembled WGS sequence"/>
</dbReference>
<dbReference type="EMBL" id="CAJNOQ010023363">
    <property type="protein sequence ID" value="CAF1514103.1"/>
    <property type="molecule type" value="Genomic_DNA"/>
</dbReference>
<evidence type="ECO:0000313" key="5">
    <source>
        <dbReference type="Proteomes" id="UP000663829"/>
    </source>
</evidence>
<accession>A0A815U083</accession>
<evidence type="ECO:0000313" key="3">
    <source>
        <dbReference type="EMBL" id="CAF1514103.1"/>
    </source>
</evidence>
<proteinExistence type="predicted"/>
<dbReference type="Gene3D" id="3.40.50.1820">
    <property type="entry name" value="alpha/beta hydrolase"/>
    <property type="match status" value="1"/>
</dbReference>
<dbReference type="InterPro" id="IPR050300">
    <property type="entry name" value="GDXG_lipolytic_enzyme"/>
</dbReference>
<dbReference type="OrthoDB" id="6495301at2759"/>
<dbReference type="InterPro" id="IPR049492">
    <property type="entry name" value="BD-FAE-like_dom"/>
</dbReference>
<evidence type="ECO:0000256" key="1">
    <source>
        <dbReference type="ARBA" id="ARBA00022801"/>
    </source>
</evidence>
<dbReference type="GO" id="GO:0016787">
    <property type="term" value="F:hydrolase activity"/>
    <property type="evidence" value="ECO:0007669"/>
    <property type="project" value="UniProtKB-KW"/>
</dbReference>
<name>A0A815U083_9BILA</name>
<gene>
    <name evidence="3" type="ORF">GPM918_LOCUS37244</name>
    <name evidence="4" type="ORF">SRO942_LOCUS38003</name>
</gene>
<keyword evidence="5" id="KW-1185">Reference proteome</keyword>
<reference evidence="3" key="1">
    <citation type="submission" date="2021-02" db="EMBL/GenBank/DDBJ databases">
        <authorList>
            <person name="Nowell W R."/>
        </authorList>
    </citation>
    <scope>NUCLEOTIDE SEQUENCE</scope>
</reference>
<dbReference type="AlphaFoldDB" id="A0A815U083"/>
<dbReference type="EMBL" id="CAJOBC010088905">
    <property type="protein sequence ID" value="CAF4374284.1"/>
    <property type="molecule type" value="Genomic_DNA"/>
</dbReference>
<dbReference type="PANTHER" id="PTHR48081">
    <property type="entry name" value="AB HYDROLASE SUPERFAMILY PROTEIN C4A8.06C"/>
    <property type="match status" value="1"/>
</dbReference>
<protein>
    <recommendedName>
        <fullName evidence="2">BD-FAE-like domain-containing protein</fullName>
    </recommendedName>
</protein>
<dbReference type="Pfam" id="PF20434">
    <property type="entry name" value="BD-FAE"/>
    <property type="match status" value="1"/>
</dbReference>
<dbReference type="InterPro" id="IPR029058">
    <property type="entry name" value="AB_hydrolase_fold"/>
</dbReference>
<comment type="caution">
    <text evidence="3">The sequence shown here is derived from an EMBL/GenBank/DDBJ whole genome shotgun (WGS) entry which is preliminary data.</text>
</comment>